<dbReference type="Proteomes" id="UP001141552">
    <property type="component" value="Unassembled WGS sequence"/>
</dbReference>
<keyword evidence="1" id="KW-0472">Membrane</keyword>
<evidence type="ECO:0008006" key="6">
    <source>
        <dbReference type="Google" id="ProtNLM"/>
    </source>
</evidence>
<keyword evidence="1" id="KW-0812">Transmembrane</keyword>
<accession>A0A9Q0FHM9</accession>
<keyword evidence="1" id="KW-1133">Transmembrane helix</keyword>
<evidence type="ECO:0000313" key="5">
    <source>
        <dbReference type="Proteomes" id="UP001141552"/>
    </source>
</evidence>
<dbReference type="PANTHER" id="PTHR47123">
    <property type="entry name" value="F-BOX PROTEIN SKIP23"/>
    <property type="match status" value="1"/>
</dbReference>
<dbReference type="InterPro" id="IPR005174">
    <property type="entry name" value="KIB1-4_b-propeller"/>
</dbReference>
<dbReference type="Pfam" id="PF00646">
    <property type="entry name" value="F-box"/>
    <property type="match status" value="1"/>
</dbReference>
<protein>
    <recommendedName>
        <fullName evidence="6">DUF295 domain-containing protein</fullName>
    </recommendedName>
</protein>
<sequence length="425" mass="47487">MELSFSHSEPSPPWSHLTTDLVCKIADCLGAESEVLRLRSLCRSWRAAVPPPRPKTTSSPVLHLPYFQPHRHDHSLALTESTVYSIAPISRNSGEPTTPWIVKVQFLESGAVSLKDLRSGSSLKAEDALLLPTSLDLLDYQVHQLHNVYSLENVVEREKFGSHEVAVSCRLSEKGDGFTMMVVKKDGALALWRMGDDKWTNLDCGNIFCSVAYHTRKKKFYAVGNSGLTITVDPVSLAIQEVLPPAKGHCNSNKFLVESFGDLFLVEKDFQVSRLAFGVKKLGEEQEWVGGDGGALKDRFLLVANDWMVLGLAMDFPGCYYKANHVYLFHHFMIGCCLHHPGCGLVVLDVSRRDNPAPMLWKCSGCSKLFWPPPAWLKNNPMIISSSLVKNSSKIVTWPEIMLTLLPLAAFYLWVMALAFKEYFS</sequence>
<dbReference type="InterPro" id="IPR001810">
    <property type="entry name" value="F-box_dom"/>
</dbReference>
<dbReference type="Pfam" id="PF03478">
    <property type="entry name" value="Beta-prop_KIB1-4"/>
    <property type="match status" value="1"/>
</dbReference>
<evidence type="ECO:0000313" key="4">
    <source>
        <dbReference type="EMBL" id="KAJ4830870.1"/>
    </source>
</evidence>
<dbReference type="AlphaFoldDB" id="A0A9Q0FHM9"/>
<reference evidence="4" key="2">
    <citation type="journal article" date="2023" name="Plants (Basel)">
        <title>Annotation of the Turnera subulata (Passifloraceae) Draft Genome Reveals the S-Locus Evolved after the Divergence of Turneroideae from Passifloroideae in a Stepwise Manner.</title>
        <authorList>
            <person name="Henning P.M."/>
            <person name="Roalson E.H."/>
            <person name="Mir W."/>
            <person name="McCubbin A.G."/>
            <person name="Shore J.S."/>
        </authorList>
    </citation>
    <scope>NUCLEOTIDE SEQUENCE</scope>
    <source>
        <strain evidence="4">F60SS</strain>
    </source>
</reference>
<reference evidence="4" key="1">
    <citation type="submission" date="2022-02" db="EMBL/GenBank/DDBJ databases">
        <authorList>
            <person name="Henning P.M."/>
            <person name="McCubbin A.G."/>
            <person name="Shore J.S."/>
        </authorList>
    </citation>
    <scope>NUCLEOTIDE SEQUENCE</scope>
    <source>
        <strain evidence="4">F60SS</strain>
        <tissue evidence="4">Leaves</tissue>
    </source>
</reference>
<comment type="caution">
    <text evidence="4">The sequence shown here is derived from an EMBL/GenBank/DDBJ whole genome shotgun (WGS) entry which is preliminary data.</text>
</comment>
<feature type="transmembrane region" description="Helical" evidence="1">
    <location>
        <begin position="401"/>
        <end position="420"/>
    </location>
</feature>
<dbReference type="OrthoDB" id="894775at2759"/>
<evidence type="ECO:0000256" key="1">
    <source>
        <dbReference type="SAM" id="Phobius"/>
    </source>
</evidence>
<proteinExistence type="predicted"/>
<feature type="domain" description="F-box" evidence="2">
    <location>
        <begin position="14"/>
        <end position="49"/>
    </location>
</feature>
<dbReference type="InterPro" id="IPR051304">
    <property type="entry name" value="SCF_F-box_domain"/>
</dbReference>
<name>A0A9Q0FHM9_9ROSI</name>
<dbReference type="PANTHER" id="PTHR47123:SF3">
    <property type="entry name" value="DUF295 DOMAIN-CONTAINING PROTEIN"/>
    <property type="match status" value="1"/>
</dbReference>
<feature type="domain" description="KIB1-4 beta-propeller" evidence="3">
    <location>
        <begin position="99"/>
        <end position="329"/>
    </location>
</feature>
<evidence type="ECO:0000259" key="3">
    <source>
        <dbReference type="Pfam" id="PF03478"/>
    </source>
</evidence>
<evidence type="ECO:0000259" key="2">
    <source>
        <dbReference type="Pfam" id="PF00646"/>
    </source>
</evidence>
<organism evidence="4 5">
    <name type="scientific">Turnera subulata</name>
    <dbReference type="NCBI Taxonomy" id="218843"/>
    <lineage>
        <taxon>Eukaryota</taxon>
        <taxon>Viridiplantae</taxon>
        <taxon>Streptophyta</taxon>
        <taxon>Embryophyta</taxon>
        <taxon>Tracheophyta</taxon>
        <taxon>Spermatophyta</taxon>
        <taxon>Magnoliopsida</taxon>
        <taxon>eudicotyledons</taxon>
        <taxon>Gunneridae</taxon>
        <taxon>Pentapetalae</taxon>
        <taxon>rosids</taxon>
        <taxon>fabids</taxon>
        <taxon>Malpighiales</taxon>
        <taxon>Passifloraceae</taxon>
        <taxon>Turnera</taxon>
    </lineage>
</organism>
<dbReference type="EMBL" id="JAKUCV010005517">
    <property type="protein sequence ID" value="KAJ4830870.1"/>
    <property type="molecule type" value="Genomic_DNA"/>
</dbReference>
<keyword evidence="5" id="KW-1185">Reference proteome</keyword>
<gene>
    <name evidence="4" type="ORF">Tsubulata_033969</name>
</gene>